<dbReference type="InterPro" id="IPR019931">
    <property type="entry name" value="LPXTG_anchor"/>
</dbReference>
<organism evidence="10 11">
    <name type="scientific">Loigolactobacillus bifermentans DSM 20003</name>
    <dbReference type="NCBI Taxonomy" id="1423726"/>
    <lineage>
        <taxon>Bacteria</taxon>
        <taxon>Bacillati</taxon>
        <taxon>Bacillota</taxon>
        <taxon>Bacilli</taxon>
        <taxon>Lactobacillales</taxon>
        <taxon>Lactobacillaceae</taxon>
        <taxon>Loigolactobacillus</taxon>
    </lineage>
</organism>
<evidence type="ECO:0000256" key="5">
    <source>
        <dbReference type="ARBA" id="ARBA00023088"/>
    </source>
</evidence>
<dbReference type="GO" id="GO:0006357">
    <property type="term" value="P:regulation of transcription by RNA polymerase II"/>
    <property type="evidence" value="ECO:0007669"/>
    <property type="project" value="TreeGrafter"/>
</dbReference>
<feature type="domain" description="MucBP" evidence="8">
    <location>
        <begin position="1656"/>
        <end position="1717"/>
    </location>
</feature>
<dbReference type="Pfam" id="PF06458">
    <property type="entry name" value="MucBP"/>
    <property type="match status" value="6"/>
</dbReference>
<keyword evidence="4" id="KW-0677">Repeat</keyword>
<evidence type="ECO:0000313" key="11">
    <source>
        <dbReference type="Proteomes" id="UP000051461"/>
    </source>
</evidence>
<feature type="domain" description="MucBP" evidence="8">
    <location>
        <begin position="1578"/>
        <end position="1640"/>
    </location>
</feature>
<feature type="region of interest" description="Disordered" evidence="6">
    <location>
        <begin position="1874"/>
        <end position="1954"/>
    </location>
</feature>
<dbReference type="Gene3D" id="2.60.40.4300">
    <property type="match status" value="2"/>
</dbReference>
<evidence type="ECO:0000313" key="10">
    <source>
        <dbReference type="EMBL" id="KRK32600.1"/>
    </source>
</evidence>
<evidence type="ECO:0000256" key="4">
    <source>
        <dbReference type="ARBA" id="ARBA00022737"/>
    </source>
</evidence>
<dbReference type="PANTHER" id="PTHR46541:SF1">
    <property type="entry name" value="ZINC FINGER PROTEIN AEBP2"/>
    <property type="match status" value="1"/>
</dbReference>
<dbReference type="NCBIfam" id="TIGR03715">
    <property type="entry name" value="KxYKxGKxW"/>
    <property type="match status" value="1"/>
</dbReference>
<dbReference type="Pfam" id="PF17966">
    <property type="entry name" value="Muc_B2"/>
    <property type="match status" value="2"/>
</dbReference>
<feature type="domain" description="MucBP" evidence="8">
    <location>
        <begin position="1227"/>
        <end position="1296"/>
    </location>
</feature>
<keyword evidence="5" id="KW-0572">Peptidoglycan-anchor</keyword>
<dbReference type="InterPro" id="IPR052130">
    <property type="entry name" value="AEBP2/jing_C2H2-ZnF"/>
</dbReference>
<dbReference type="PATRIC" id="fig|1423726.3.peg.2106"/>
<dbReference type="InterPro" id="IPR009459">
    <property type="entry name" value="MucBP_dom"/>
</dbReference>
<feature type="region of interest" description="Disordered" evidence="6">
    <location>
        <begin position="64"/>
        <end position="85"/>
    </location>
</feature>
<name>A0A0R1GEU3_9LACO</name>
<feature type="compositionally biased region" description="Polar residues" evidence="6">
    <location>
        <begin position="1910"/>
        <end position="1937"/>
    </location>
</feature>
<feature type="domain" description="Mub B2-like" evidence="9">
    <location>
        <begin position="1399"/>
        <end position="1488"/>
    </location>
</feature>
<evidence type="ECO:0000259" key="7">
    <source>
        <dbReference type="Pfam" id="PF00746"/>
    </source>
</evidence>
<dbReference type="InterPro" id="IPR022263">
    <property type="entry name" value="KxYKxGKxW"/>
</dbReference>
<proteinExistence type="predicted"/>
<dbReference type="Proteomes" id="UP000051461">
    <property type="component" value="Unassembled WGS sequence"/>
</dbReference>
<feature type="compositionally biased region" description="Low complexity" evidence="6">
    <location>
        <begin position="1938"/>
        <end position="1954"/>
    </location>
</feature>
<dbReference type="STRING" id="1423726.FC07_GL002029"/>
<dbReference type="PANTHER" id="PTHR46541">
    <property type="entry name" value="ZINC FINGER PROTEIN AEBP2"/>
    <property type="match status" value="1"/>
</dbReference>
<dbReference type="Pfam" id="PF00746">
    <property type="entry name" value="Gram_pos_anchor"/>
    <property type="match status" value="1"/>
</dbReference>
<dbReference type="EMBL" id="AZDA01000140">
    <property type="protein sequence ID" value="KRK32600.1"/>
    <property type="molecule type" value="Genomic_DNA"/>
</dbReference>
<feature type="domain" description="Gram-positive cocci surface proteins LPxTG" evidence="7">
    <location>
        <begin position="1957"/>
        <end position="1995"/>
    </location>
</feature>
<dbReference type="GO" id="GO:0008270">
    <property type="term" value="F:zinc ion binding"/>
    <property type="evidence" value="ECO:0007669"/>
    <property type="project" value="UniProtKB-KW"/>
</dbReference>
<evidence type="ECO:0000256" key="6">
    <source>
        <dbReference type="SAM" id="MobiDB-lite"/>
    </source>
</evidence>
<accession>A0A0R1GEU3</accession>
<evidence type="ECO:0000259" key="8">
    <source>
        <dbReference type="Pfam" id="PF06458"/>
    </source>
</evidence>
<evidence type="ECO:0000256" key="2">
    <source>
        <dbReference type="ARBA" id="ARBA00022525"/>
    </source>
</evidence>
<keyword evidence="3" id="KW-0732">Signal</keyword>
<feature type="domain" description="MucBP" evidence="8">
    <location>
        <begin position="1809"/>
        <end position="1869"/>
    </location>
</feature>
<dbReference type="InterPro" id="IPR041495">
    <property type="entry name" value="Mub_B2"/>
</dbReference>
<protein>
    <submittedName>
        <fullName evidence="10">Mucus binding protein</fullName>
    </submittedName>
</protein>
<keyword evidence="2" id="KW-0964">Secreted</keyword>
<dbReference type="NCBIfam" id="TIGR01167">
    <property type="entry name" value="LPXTG_anchor"/>
    <property type="match status" value="1"/>
</dbReference>
<sequence length="2001" mass="207161">MAEGAKQGDDDLTEKIKCAYEKMMAMTGDTTRHFKLYKSGKIWVIAGLATVSFTVAPQAVQAATTAEPATQTVTTNATDPASSAASSQTTVSAASSATASAAASSASDSVASSASSSTSDSVASAAQATSQAATSSASAANTEQATQTVVSAATSDATIATSSAAASVQSAATNAVTTVQNTTSSTAAASGSVTAATATSTATTSTSSVAGVATPASAATSSAVAVTALPATATQADIAAAKAQASTAYQTTGQAQLVTMKSPEQASAATASIVSSATNIGYGSNLTSFTLTVTMNNLVAGDEVSYTLPTGFIRTFINGTIQLGSVQDFATDADGNAAGTVTQVKNADGSITVTDHFNQASAQTVQVVTLNLMSNYAGQMIGQGETYTDQTLLTVGDRTYTVDVYVNGNQQASGSASFTQTITPTAHVETPTQTYPNTSVKGLLPDTDYVWSVPIKQSDGIYDDTDQALRVNQVVNAGTVITIPAPAGFELNQELTDELNAFSDQTTIAQPDGVGGAIVITVPKGSGSQSYYGDPAYRIAGHFKTTQAATDTTLTAAGAVTMVQQVVNAAGELDTDTYTAASPWTATILGTDSTQNVGTITSALGNSSVNSKQLLLDQDPSNDPKTLLQFNAQYHAAAGTNNATITLTVPDGLTINQIAVPAGGVTRAYYMLGTTSYGYQLTLADGTTETGTVAAGGTITSQGVIRTAVLTPNYLAPGATSANFELSGTLATQYDDGSAVAIGDQLTSAITMTVAGSAASDPATFTQTVVGGSIAWVDVDDYSTHSELAPGKGQGSAFSVYGTTSSLGQNVMQLDEPIFYFVIPSAFVVDKVINYQNAVVSNSTDDHGDTVVKVDFTRTGESVNLKFTNAYLTMLGLSLHNAPDAMVGSYTLKAYVTAPGTTIISGIQPNTTVTDLSETAGDAAAILVGKRVWQIDTVSSVNVFSVAQGDDLSPTTNATIDKNSSNALTFYNTVMNISGTPLSDVTTIINLPEAGDDRGSTYTYQLTGPMTLPTSLTTTTGTTVPLTGATVLYSTSASDLTRDTPDLTNYLTAAEVGDNWGSIRSVAITFDSIPANTTTGRMALTGTTADMVDQAGEIGYIGTAFYTSGKLASTTVTAASIAITGSSTIYARAHYVDATGADQYIYFTDLDKTLTDQQDTLTNDYPTTQADLSAADQALIPVGYALQANSLHLVDGQANGAAAFDQVVTNVFDGDYAQYELTATDVTVNVAYVDEAGNPIATGTVSYPDGNQHVGSAYATTQLAIKGYTFKEMATDSLAASGTLANAGGTVTYVYRKDAPVIAQDTVTKTVHYQTSDGTSLADDYTAHADFTSSTDPVTDDVTYTPSDAVLGHQANPAIKGYHVVTSPAEATTDQTVTFGDQDEIYTVVYEKDAPEITKDTVTKTVHYQTSDGTSLADDYTVHADFTASTDPVTDDVTYTPADAVLGHQVNPVIKGYHVVTSPAEATTDQTVKFGDQDQTYIVVYQKDGEVSDESQTQTQLTVHYVDQNGDAIAPGNTQSGAIGTSFTVTAPAISGYTLSDSNQRTTTGTYNGNQMTLTLKYQKDGEVSDESQTQTQLTVHYVDQNGDTIAPDNTQSGALGTGFTVTAPAISGYTLSDSSQRTTTGTYNGNQMTLTLKYQKDGEVPDESQTQTQLAVHYVDQNGDAIASDTTQSGTIGTDFTVTAPELAGYTLSDPSQRTTTGTYNGNQMTLTLKYQKDGNVPDESQTQTQLTVHYVDQNGDTIASDTTQSGTIGTDFTVMAPAISGYTLSNPSQRTTTGTYTGNQMTLTLKYQKDGEVPDESQTKTTLTVHYVDENGQTIALDTTQSGLVGTPFKVTAPTIAHYTLLTPATVTGTYQGNAMQLTYQYQLQTTPSVTPDDATDSAVTPGDQPSTTMTPDSSADSDLPVTPSGSNSVGTPTNATNAVTSVQTPAQTSHVTVASATTNTGSTANATTHATTLPQTGEQDDAWLVALGLTILGSVGLLGTANLKKRHDDDFYEL</sequence>
<dbReference type="Pfam" id="PF19258">
    <property type="entry name" value="KxYKxGKxW_sig"/>
    <property type="match status" value="1"/>
</dbReference>
<dbReference type="Gene3D" id="3.10.20.320">
    <property type="entry name" value="Putative peptidoglycan bound protein (lpxtg motif)"/>
    <property type="match status" value="6"/>
</dbReference>
<evidence type="ECO:0000256" key="1">
    <source>
        <dbReference type="ARBA" id="ARBA00022512"/>
    </source>
</evidence>
<feature type="compositionally biased region" description="Polar residues" evidence="6">
    <location>
        <begin position="1890"/>
        <end position="1903"/>
    </location>
</feature>
<reference evidence="10 11" key="1">
    <citation type="journal article" date="2015" name="Genome Announc.">
        <title>Expanding the biotechnology potential of lactobacilli through comparative genomics of 213 strains and associated genera.</title>
        <authorList>
            <person name="Sun Z."/>
            <person name="Harris H.M."/>
            <person name="McCann A."/>
            <person name="Guo C."/>
            <person name="Argimon S."/>
            <person name="Zhang W."/>
            <person name="Yang X."/>
            <person name="Jeffery I.B."/>
            <person name="Cooney J.C."/>
            <person name="Kagawa T.F."/>
            <person name="Liu W."/>
            <person name="Song Y."/>
            <person name="Salvetti E."/>
            <person name="Wrobel A."/>
            <person name="Rasinkangas P."/>
            <person name="Parkhill J."/>
            <person name="Rea M.C."/>
            <person name="O'Sullivan O."/>
            <person name="Ritari J."/>
            <person name="Douillard F.P."/>
            <person name="Paul Ross R."/>
            <person name="Yang R."/>
            <person name="Briner A.E."/>
            <person name="Felis G.E."/>
            <person name="de Vos W.M."/>
            <person name="Barrangou R."/>
            <person name="Klaenhammer T.R."/>
            <person name="Caufield P.W."/>
            <person name="Cui Y."/>
            <person name="Zhang H."/>
            <person name="O'Toole P.W."/>
        </authorList>
    </citation>
    <scope>NUCLEOTIDE SEQUENCE [LARGE SCALE GENOMIC DNA]</scope>
    <source>
        <strain evidence="10 11">DSM 20003</strain>
    </source>
</reference>
<evidence type="ECO:0000259" key="9">
    <source>
        <dbReference type="Pfam" id="PF17966"/>
    </source>
</evidence>
<gene>
    <name evidence="10" type="ORF">FC07_GL002029</name>
</gene>
<evidence type="ECO:0000256" key="3">
    <source>
        <dbReference type="ARBA" id="ARBA00022729"/>
    </source>
</evidence>
<feature type="domain" description="MucBP" evidence="8">
    <location>
        <begin position="1501"/>
        <end position="1563"/>
    </location>
</feature>
<comment type="caution">
    <text evidence="10">The sequence shown here is derived from an EMBL/GenBank/DDBJ whole genome shotgun (WGS) entry which is preliminary data.</text>
</comment>
<keyword evidence="11" id="KW-1185">Reference proteome</keyword>
<feature type="domain" description="Mub B2-like" evidence="9">
    <location>
        <begin position="1304"/>
        <end position="1393"/>
    </location>
</feature>
<keyword evidence="1" id="KW-0134">Cell wall</keyword>
<feature type="domain" description="MucBP" evidence="8">
    <location>
        <begin position="1732"/>
        <end position="1794"/>
    </location>
</feature>